<dbReference type="Proteomes" id="UP000324222">
    <property type="component" value="Unassembled WGS sequence"/>
</dbReference>
<name>A0A5B7EBE7_PORTR</name>
<sequence>MRWCANAASEGWTRRSGLVTEARPRLPGSTRSPGSLACDLYFYLEGLQNDNIKVSLTPGTEKLTGPMLIFNIFWPSLHTKFNLNGKKHSNMKANSASKHRKIPLQASPASDTSLYSAGGQTGSRGLSSTDLPTCMCVGLRQGLQCNAPGGDNGLFSLYRCPSA</sequence>
<organism evidence="1 2">
    <name type="scientific">Portunus trituberculatus</name>
    <name type="common">Swimming crab</name>
    <name type="synonym">Neptunus trituberculatus</name>
    <dbReference type="NCBI Taxonomy" id="210409"/>
    <lineage>
        <taxon>Eukaryota</taxon>
        <taxon>Metazoa</taxon>
        <taxon>Ecdysozoa</taxon>
        <taxon>Arthropoda</taxon>
        <taxon>Crustacea</taxon>
        <taxon>Multicrustacea</taxon>
        <taxon>Malacostraca</taxon>
        <taxon>Eumalacostraca</taxon>
        <taxon>Eucarida</taxon>
        <taxon>Decapoda</taxon>
        <taxon>Pleocyemata</taxon>
        <taxon>Brachyura</taxon>
        <taxon>Eubrachyura</taxon>
        <taxon>Portunoidea</taxon>
        <taxon>Portunidae</taxon>
        <taxon>Portuninae</taxon>
        <taxon>Portunus</taxon>
    </lineage>
</organism>
<reference evidence="1 2" key="1">
    <citation type="submission" date="2019-05" db="EMBL/GenBank/DDBJ databases">
        <title>Another draft genome of Portunus trituberculatus and its Hox gene families provides insights of decapod evolution.</title>
        <authorList>
            <person name="Jeong J.-H."/>
            <person name="Song I."/>
            <person name="Kim S."/>
            <person name="Choi T."/>
            <person name="Kim D."/>
            <person name="Ryu S."/>
            <person name="Kim W."/>
        </authorList>
    </citation>
    <scope>NUCLEOTIDE SEQUENCE [LARGE SCALE GENOMIC DNA]</scope>
    <source>
        <tissue evidence="1">Muscle</tissue>
    </source>
</reference>
<keyword evidence="2" id="KW-1185">Reference proteome</keyword>
<comment type="caution">
    <text evidence="1">The sequence shown here is derived from an EMBL/GenBank/DDBJ whole genome shotgun (WGS) entry which is preliminary data.</text>
</comment>
<dbReference type="EMBL" id="VSRR010002266">
    <property type="protein sequence ID" value="MPC30496.1"/>
    <property type="molecule type" value="Genomic_DNA"/>
</dbReference>
<evidence type="ECO:0000313" key="2">
    <source>
        <dbReference type="Proteomes" id="UP000324222"/>
    </source>
</evidence>
<protein>
    <submittedName>
        <fullName evidence="1">Uncharacterized protein</fullName>
    </submittedName>
</protein>
<gene>
    <name evidence="1" type="ORF">E2C01_023763</name>
</gene>
<evidence type="ECO:0000313" key="1">
    <source>
        <dbReference type="EMBL" id="MPC30496.1"/>
    </source>
</evidence>
<accession>A0A5B7EBE7</accession>
<dbReference type="AlphaFoldDB" id="A0A5B7EBE7"/>
<proteinExistence type="predicted"/>